<evidence type="ECO:0000313" key="1">
    <source>
        <dbReference type="EMBL" id="JAH78518.1"/>
    </source>
</evidence>
<sequence>MAVLSNLLPFPNAFQFHIVDFISQ</sequence>
<protein>
    <submittedName>
        <fullName evidence="1">Uncharacterized protein</fullName>
    </submittedName>
</protein>
<name>A0A0E9VMQ0_ANGAN</name>
<accession>A0A0E9VMQ0</accession>
<reference evidence="1" key="2">
    <citation type="journal article" date="2015" name="Fish Shellfish Immunol.">
        <title>Early steps in the European eel (Anguilla anguilla)-Vibrio vulnificus interaction in the gills: Role of the RtxA13 toxin.</title>
        <authorList>
            <person name="Callol A."/>
            <person name="Pajuelo D."/>
            <person name="Ebbesson L."/>
            <person name="Teles M."/>
            <person name="MacKenzie S."/>
            <person name="Amaro C."/>
        </authorList>
    </citation>
    <scope>NUCLEOTIDE SEQUENCE</scope>
</reference>
<proteinExistence type="predicted"/>
<organism evidence="1">
    <name type="scientific">Anguilla anguilla</name>
    <name type="common">European freshwater eel</name>
    <name type="synonym">Muraena anguilla</name>
    <dbReference type="NCBI Taxonomy" id="7936"/>
    <lineage>
        <taxon>Eukaryota</taxon>
        <taxon>Metazoa</taxon>
        <taxon>Chordata</taxon>
        <taxon>Craniata</taxon>
        <taxon>Vertebrata</taxon>
        <taxon>Euteleostomi</taxon>
        <taxon>Actinopterygii</taxon>
        <taxon>Neopterygii</taxon>
        <taxon>Teleostei</taxon>
        <taxon>Anguilliformes</taxon>
        <taxon>Anguillidae</taxon>
        <taxon>Anguilla</taxon>
    </lineage>
</organism>
<dbReference type="AlphaFoldDB" id="A0A0E9VMQ0"/>
<dbReference type="EMBL" id="GBXM01030059">
    <property type="protein sequence ID" value="JAH78518.1"/>
    <property type="molecule type" value="Transcribed_RNA"/>
</dbReference>
<reference evidence="1" key="1">
    <citation type="submission" date="2014-11" db="EMBL/GenBank/DDBJ databases">
        <authorList>
            <person name="Amaro Gonzalez C."/>
        </authorList>
    </citation>
    <scope>NUCLEOTIDE SEQUENCE</scope>
</reference>